<evidence type="ECO:0000256" key="10">
    <source>
        <dbReference type="PROSITE-ProRule" id="PRU01193"/>
    </source>
</evidence>
<keyword evidence="7 9" id="KW-0129">CBS domain</keyword>
<evidence type="ECO:0000256" key="7">
    <source>
        <dbReference type="ARBA" id="ARBA00023122"/>
    </source>
</evidence>
<dbReference type="SMART" id="SM00116">
    <property type="entry name" value="CBS"/>
    <property type="match status" value="1"/>
</dbReference>
<dbReference type="InterPro" id="IPR005170">
    <property type="entry name" value="Transptr-assoc_dom"/>
</dbReference>
<dbReference type="Gene3D" id="3.10.580.10">
    <property type="entry name" value="CBS-domain"/>
    <property type="match status" value="1"/>
</dbReference>
<keyword evidence="4 10" id="KW-0812">Transmembrane</keyword>
<dbReference type="EMBL" id="JAWJZB010000003">
    <property type="protein sequence ID" value="MDV5087952.1"/>
    <property type="molecule type" value="Genomic_DNA"/>
</dbReference>
<dbReference type="InterPro" id="IPR016169">
    <property type="entry name" value="FAD-bd_PCMH_sub2"/>
</dbReference>
<feature type="domain" description="CBS" evidence="12">
    <location>
        <begin position="287"/>
        <end position="344"/>
    </location>
</feature>
<evidence type="ECO:0000256" key="9">
    <source>
        <dbReference type="PROSITE-ProRule" id="PRU00703"/>
    </source>
</evidence>
<dbReference type="Pfam" id="PF03471">
    <property type="entry name" value="CorC_HlyC"/>
    <property type="match status" value="1"/>
</dbReference>
<dbReference type="Pfam" id="PF01595">
    <property type="entry name" value="CNNM"/>
    <property type="match status" value="1"/>
</dbReference>
<dbReference type="Gene3D" id="3.30.465.10">
    <property type="match status" value="1"/>
</dbReference>
<evidence type="ECO:0000256" key="2">
    <source>
        <dbReference type="ARBA" id="ARBA00006337"/>
    </source>
</evidence>
<evidence type="ECO:0000259" key="13">
    <source>
        <dbReference type="PROSITE" id="PS51846"/>
    </source>
</evidence>
<feature type="transmembrane region" description="Helical" evidence="11">
    <location>
        <begin position="105"/>
        <end position="126"/>
    </location>
</feature>
<feature type="transmembrane region" description="Helical" evidence="11">
    <location>
        <begin position="6"/>
        <end position="25"/>
    </location>
</feature>
<accession>A0ABU3Z7S5</accession>
<comment type="subcellular location">
    <subcellularLocation>
        <location evidence="1">Cell membrane</location>
        <topology evidence="1">Multi-pass membrane protein</topology>
    </subcellularLocation>
</comment>
<reference evidence="14 15" key="1">
    <citation type="submission" date="2023-10" db="EMBL/GenBank/DDBJ databases">
        <title>Veillonella sp. nov., isolated from a pig farm feces dump.</title>
        <authorList>
            <person name="Chang Y.-H."/>
        </authorList>
    </citation>
    <scope>NUCLEOTIDE SEQUENCE [LARGE SCALE GENOMIC DNA]</scope>
    <source>
        <strain evidence="14 15">YH-vei2233</strain>
    </source>
</reference>
<keyword evidence="6 10" id="KW-1133">Transmembrane helix</keyword>
<dbReference type="CDD" id="cd04590">
    <property type="entry name" value="CBS_pair_CorC_HlyC_assoc"/>
    <property type="match status" value="1"/>
</dbReference>
<dbReference type="PROSITE" id="PS51371">
    <property type="entry name" value="CBS"/>
    <property type="match status" value="2"/>
</dbReference>
<keyword evidence="15" id="KW-1185">Reference proteome</keyword>
<proteinExistence type="inferred from homology"/>
<feature type="transmembrane region" description="Helical" evidence="11">
    <location>
        <begin position="138"/>
        <end position="160"/>
    </location>
</feature>
<evidence type="ECO:0000256" key="6">
    <source>
        <dbReference type="ARBA" id="ARBA00022989"/>
    </source>
</evidence>
<evidence type="ECO:0000256" key="8">
    <source>
        <dbReference type="ARBA" id="ARBA00023136"/>
    </source>
</evidence>
<keyword evidence="5" id="KW-0677">Repeat</keyword>
<evidence type="ECO:0000256" key="1">
    <source>
        <dbReference type="ARBA" id="ARBA00004651"/>
    </source>
</evidence>
<keyword evidence="8 10" id="KW-0472">Membrane</keyword>
<evidence type="ECO:0000256" key="3">
    <source>
        <dbReference type="ARBA" id="ARBA00022475"/>
    </source>
</evidence>
<dbReference type="SUPFAM" id="SSF56176">
    <property type="entry name" value="FAD-binding/transporter-associated domain-like"/>
    <property type="match status" value="1"/>
</dbReference>
<dbReference type="PANTHER" id="PTHR43099:SF2">
    <property type="entry name" value="UPF0053 PROTEIN YRKA"/>
    <property type="match status" value="1"/>
</dbReference>
<dbReference type="PANTHER" id="PTHR43099">
    <property type="entry name" value="UPF0053 PROTEIN YRKA"/>
    <property type="match status" value="1"/>
</dbReference>
<evidence type="ECO:0000313" key="15">
    <source>
        <dbReference type="Proteomes" id="UP001272515"/>
    </source>
</evidence>
<dbReference type="Proteomes" id="UP001272515">
    <property type="component" value="Unassembled WGS sequence"/>
</dbReference>
<gene>
    <name evidence="14" type="ORF">RVY80_03700</name>
</gene>
<dbReference type="PROSITE" id="PS51846">
    <property type="entry name" value="CNNM"/>
    <property type="match status" value="1"/>
</dbReference>
<dbReference type="SMART" id="SM01091">
    <property type="entry name" value="CorC_HlyC"/>
    <property type="match status" value="1"/>
</dbReference>
<keyword evidence="3" id="KW-1003">Cell membrane</keyword>
<protein>
    <submittedName>
        <fullName evidence="14">Hemolysin family protein</fullName>
    </submittedName>
</protein>
<name>A0ABU3Z7S5_9FIRM</name>
<organism evidence="14 15">
    <name type="scientific">Veillonella absiana</name>
    <dbReference type="NCBI Taxonomy" id="3079305"/>
    <lineage>
        <taxon>Bacteria</taxon>
        <taxon>Bacillati</taxon>
        <taxon>Bacillota</taxon>
        <taxon>Negativicutes</taxon>
        <taxon>Veillonellales</taxon>
        <taxon>Veillonellaceae</taxon>
        <taxon>Veillonella</taxon>
    </lineage>
</organism>
<dbReference type="InterPro" id="IPR051676">
    <property type="entry name" value="UPF0053_domain"/>
</dbReference>
<comment type="similarity">
    <text evidence="2">Belongs to the UPF0053 family.</text>
</comment>
<dbReference type="InterPro" id="IPR036318">
    <property type="entry name" value="FAD-bd_PCMH-like_sf"/>
</dbReference>
<comment type="caution">
    <text evidence="14">The sequence shown here is derived from an EMBL/GenBank/DDBJ whole genome shotgun (WGS) entry which is preliminary data.</text>
</comment>
<evidence type="ECO:0000259" key="12">
    <source>
        <dbReference type="PROSITE" id="PS51371"/>
    </source>
</evidence>
<dbReference type="InterPro" id="IPR002550">
    <property type="entry name" value="CNNM"/>
</dbReference>
<evidence type="ECO:0000256" key="11">
    <source>
        <dbReference type="SAM" id="Phobius"/>
    </source>
</evidence>
<evidence type="ECO:0000256" key="5">
    <source>
        <dbReference type="ARBA" id="ARBA00022737"/>
    </source>
</evidence>
<dbReference type="RefSeq" id="WP_295188086.1">
    <property type="nucleotide sequence ID" value="NZ_JAWJZA010000001.1"/>
</dbReference>
<feature type="domain" description="CNNM transmembrane" evidence="13">
    <location>
        <begin position="2"/>
        <end position="205"/>
    </location>
</feature>
<feature type="domain" description="CBS" evidence="12">
    <location>
        <begin position="224"/>
        <end position="284"/>
    </location>
</feature>
<dbReference type="InterPro" id="IPR000644">
    <property type="entry name" value="CBS_dom"/>
</dbReference>
<dbReference type="InterPro" id="IPR044751">
    <property type="entry name" value="Ion_transp-like_CBS"/>
</dbReference>
<dbReference type="InterPro" id="IPR046342">
    <property type="entry name" value="CBS_dom_sf"/>
</dbReference>
<dbReference type="Pfam" id="PF00571">
    <property type="entry name" value="CBS"/>
    <property type="match status" value="2"/>
</dbReference>
<dbReference type="SUPFAM" id="SSF54631">
    <property type="entry name" value="CBS-domain pair"/>
    <property type="match status" value="1"/>
</dbReference>
<sequence length="446" mass="51284">MDITDSLFPLGIALVCIICIFFLVVSKFSYARLREEHVEDMEQLEDKDREFLLNLYKSPERFLNTTQFLIIFFILLLAGTGSYLFDTTIHELMIAMGYYEPWMERVLDVILLLLISTIVLIFGEIIPKALGLSHAEQYIYSYSKIVVFVGRIIAPFVWIANKIGNTILDSNQTKYRTELDLVHTEEEIRMLVSRSHQEGELDQVESELIDNVFDFVDRMAKEVMIPRQDVNVVYVEDGYDESMKMIRATSHTRYPLCVEDKDHIIGLVHIKDLMERPSQARQDLRNVRRDILTVPEVMKLSTLLQYMRTRRIYQAVVVDEYGGMVGLVGLEDIIEELVGDIQDEHEPHLAATMAYADGSFEFDGKVLVDEVEDVMDTELTDADSDTIGGYIFGLLERTPIIGDTVIDHGYEFKVIDMQGYRISRLKVTPVPEPELTEDTESSEDDK</sequence>
<evidence type="ECO:0000313" key="14">
    <source>
        <dbReference type="EMBL" id="MDV5087952.1"/>
    </source>
</evidence>
<feature type="transmembrane region" description="Helical" evidence="11">
    <location>
        <begin position="62"/>
        <end position="85"/>
    </location>
</feature>
<evidence type="ECO:0000256" key="4">
    <source>
        <dbReference type="ARBA" id="ARBA00022692"/>
    </source>
</evidence>